<organism evidence="2 3">
    <name type="scientific">Streptomyces diacarni</name>
    <dbReference type="NCBI Taxonomy" id="2800381"/>
    <lineage>
        <taxon>Bacteria</taxon>
        <taxon>Bacillati</taxon>
        <taxon>Actinomycetota</taxon>
        <taxon>Actinomycetes</taxon>
        <taxon>Kitasatosporales</taxon>
        <taxon>Streptomycetaceae</taxon>
        <taxon>Streptomyces</taxon>
    </lineage>
</organism>
<protein>
    <recommendedName>
        <fullName evidence="4">PepSY domain-containing protein</fullName>
    </recommendedName>
</protein>
<keyword evidence="3" id="KW-1185">Reference proteome</keyword>
<feature type="region of interest" description="Disordered" evidence="1">
    <location>
        <begin position="121"/>
        <end position="142"/>
    </location>
</feature>
<sequence>MPHSRTGAAVRPRPRAAGAVLAAAALCGLTACEASDSSLYAGPGEESSTASPTFSPEKGPSFSPSPSALPPSARHALTALRTARDAVPDSTPYHLVRDHEGTPEWEIKLSAARGSEWTVAVSDDGGTVTDKHEDTRPDDATGRLSGFAVSLPQAVRKTARRLPEQELTEVATEKNTQGTDLWEVSTATGTSAEAEEVRTLIDTETGKVVREKREE</sequence>
<dbReference type="AlphaFoldDB" id="A0A367FCQ0"/>
<comment type="caution">
    <text evidence="2">The sequence shown here is derived from an EMBL/GenBank/DDBJ whole genome shotgun (WGS) entry which is preliminary data.</text>
</comment>
<gene>
    <name evidence="2" type="ORF">DTL70_03695</name>
</gene>
<accession>A0A367FCQ0</accession>
<reference evidence="2 3" key="1">
    <citation type="submission" date="2018-06" db="EMBL/GenBank/DDBJ databases">
        <title>Streptomyces reniochalinae sp. nov. and Streptomyces diacarnus sp. nov. from marine sponges.</title>
        <authorList>
            <person name="Li L."/>
        </authorList>
    </citation>
    <scope>NUCLEOTIDE SEQUENCE [LARGE SCALE GENOMIC DNA]</scope>
    <source>
        <strain evidence="2 3">LHW51701</strain>
    </source>
</reference>
<feature type="compositionally biased region" description="Basic and acidic residues" evidence="1">
    <location>
        <begin position="129"/>
        <end position="141"/>
    </location>
</feature>
<evidence type="ECO:0000313" key="2">
    <source>
        <dbReference type="EMBL" id="RCG27465.1"/>
    </source>
</evidence>
<dbReference type="PROSITE" id="PS51257">
    <property type="entry name" value="PROKAR_LIPOPROTEIN"/>
    <property type="match status" value="1"/>
</dbReference>
<evidence type="ECO:0000313" key="3">
    <source>
        <dbReference type="Proteomes" id="UP000252914"/>
    </source>
</evidence>
<feature type="region of interest" description="Disordered" evidence="1">
    <location>
        <begin position="37"/>
        <end position="72"/>
    </location>
</feature>
<name>A0A367FCQ0_9ACTN</name>
<evidence type="ECO:0008006" key="4">
    <source>
        <dbReference type="Google" id="ProtNLM"/>
    </source>
</evidence>
<dbReference type="RefSeq" id="WP_114020376.1">
    <property type="nucleotide sequence ID" value="NZ_QOIN01000028.1"/>
</dbReference>
<proteinExistence type="predicted"/>
<evidence type="ECO:0000256" key="1">
    <source>
        <dbReference type="SAM" id="MobiDB-lite"/>
    </source>
</evidence>
<dbReference type="EMBL" id="QOIN01000028">
    <property type="protein sequence ID" value="RCG27465.1"/>
    <property type="molecule type" value="Genomic_DNA"/>
</dbReference>
<feature type="compositionally biased region" description="Low complexity" evidence="1">
    <location>
        <begin position="60"/>
        <end position="72"/>
    </location>
</feature>
<dbReference type="Proteomes" id="UP000252914">
    <property type="component" value="Unassembled WGS sequence"/>
</dbReference>